<dbReference type="HOGENOM" id="CLU_1447402_0_0_1"/>
<evidence type="ECO:0000313" key="1">
    <source>
        <dbReference type="EMBL" id="EGF77072.1"/>
    </source>
</evidence>
<sequence>MGGIYVRFKETVHPIWIGTLKPVESTMNSKLKYIGTHELLSISFIGSEESNADFIPVEGTTEQALDVMMTKMNELRKKYLPEVLMKHDKKHGNVSKGEKLWIRSIEELGRNIEQNKRIGQYNVDGFDKESTTVYEFNGCFFHGCIKCYKQDDINPLTGDTMNILYEKIAKKEAALKQMGYKIKSIWG</sequence>
<dbReference type="GeneID" id="18244482"/>
<accession>F4PCE3</accession>
<dbReference type="EMBL" id="GL882893">
    <property type="protein sequence ID" value="EGF77072.1"/>
    <property type="molecule type" value="Genomic_DNA"/>
</dbReference>
<gene>
    <name evidence="1" type="ORF">BATDEDRAFT_92045</name>
</gene>
<reference evidence="1 2" key="1">
    <citation type="submission" date="2009-12" db="EMBL/GenBank/DDBJ databases">
        <title>The draft genome of Batrachochytrium dendrobatidis.</title>
        <authorList>
            <consortium name="US DOE Joint Genome Institute (JGI-PGF)"/>
            <person name="Kuo A."/>
            <person name="Salamov A."/>
            <person name="Schmutz J."/>
            <person name="Lucas S."/>
            <person name="Pitluck S."/>
            <person name="Rosenblum E."/>
            <person name="Stajich J."/>
            <person name="Eisen M."/>
            <person name="Grigoriev I.V."/>
        </authorList>
    </citation>
    <scope>NUCLEOTIDE SEQUENCE [LARGE SCALE GENOMIC DNA]</scope>
    <source>
        <strain evidence="2">JAM81 / FGSC 10211</strain>
    </source>
</reference>
<dbReference type="AlphaFoldDB" id="F4PCE3"/>
<dbReference type="PANTHER" id="PTHR33206:SF1">
    <property type="entry name" value="DNA-DIRECTED DNA POLYMERASE"/>
    <property type="match status" value="1"/>
</dbReference>
<keyword evidence="2" id="KW-1185">Reference proteome</keyword>
<name>F4PCE3_BATDJ</name>
<dbReference type="PANTHER" id="PTHR33206">
    <property type="entry name" value="PROTEIN CBG10425"/>
    <property type="match status" value="1"/>
</dbReference>
<dbReference type="Proteomes" id="UP000007241">
    <property type="component" value="Unassembled WGS sequence"/>
</dbReference>
<evidence type="ECO:0000313" key="2">
    <source>
        <dbReference type="Proteomes" id="UP000007241"/>
    </source>
</evidence>
<organism evidence="1 2">
    <name type="scientific">Batrachochytrium dendrobatidis (strain JAM81 / FGSC 10211)</name>
    <name type="common">Frog chytrid fungus</name>
    <dbReference type="NCBI Taxonomy" id="684364"/>
    <lineage>
        <taxon>Eukaryota</taxon>
        <taxon>Fungi</taxon>
        <taxon>Fungi incertae sedis</taxon>
        <taxon>Chytridiomycota</taxon>
        <taxon>Chytridiomycota incertae sedis</taxon>
        <taxon>Chytridiomycetes</taxon>
        <taxon>Rhizophydiales</taxon>
        <taxon>Rhizophydiales incertae sedis</taxon>
        <taxon>Batrachochytrium</taxon>
    </lineage>
</organism>
<dbReference type="Gene3D" id="3.40.960.10">
    <property type="entry name" value="VSR Endonuclease"/>
    <property type="match status" value="1"/>
</dbReference>
<dbReference type="OrthoDB" id="2157854at2759"/>
<proteinExistence type="predicted"/>
<dbReference type="InParanoid" id="F4PCE3"/>
<protein>
    <submittedName>
        <fullName evidence="1">Uncharacterized protein</fullName>
    </submittedName>
</protein>
<dbReference type="RefSeq" id="XP_006682261.1">
    <property type="nucleotide sequence ID" value="XM_006682198.1"/>
</dbReference>